<dbReference type="GO" id="GO:0032993">
    <property type="term" value="C:protein-DNA complex"/>
    <property type="evidence" value="ECO:0007669"/>
    <property type="project" value="TreeGrafter"/>
</dbReference>
<evidence type="ECO:0000256" key="5">
    <source>
        <dbReference type="ARBA" id="ARBA00023015"/>
    </source>
</evidence>
<dbReference type="RefSeq" id="WP_003814052.1">
    <property type="nucleotide sequence ID" value="NC_019382.1"/>
</dbReference>
<dbReference type="GO" id="GO:0045893">
    <property type="term" value="P:positive regulation of DNA-templated transcription"/>
    <property type="evidence" value="ECO:0007669"/>
    <property type="project" value="UniProtKB-ARBA"/>
</dbReference>
<keyword evidence="7" id="KW-0804">Transcription</keyword>
<dbReference type="Gene3D" id="3.40.50.2300">
    <property type="match status" value="1"/>
</dbReference>
<feature type="modified residue" description="4-aspartylphosphate" evidence="8">
    <location>
        <position position="56"/>
    </location>
</feature>
<dbReference type="SMART" id="SM00862">
    <property type="entry name" value="Trans_reg_C"/>
    <property type="match status" value="1"/>
</dbReference>
<evidence type="ECO:0000259" key="11">
    <source>
        <dbReference type="PROSITE" id="PS51755"/>
    </source>
</evidence>
<dbReference type="Proteomes" id="UP000007564">
    <property type="component" value="Chromosome"/>
</dbReference>
<evidence type="ECO:0000256" key="7">
    <source>
        <dbReference type="ARBA" id="ARBA00023163"/>
    </source>
</evidence>
<evidence type="ECO:0000313" key="12">
    <source>
        <dbReference type="EMBL" id="CCJ56409.1"/>
    </source>
</evidence>
<dbReference type="FunFam" id="3.40.50.2300:FF:000021">
    <property type="entry name" value="Two-component system response regulator KdpE"/>
    <property type="match status" value="1"/>
</dbReference>
<dbReference type="Gene3D" id="1.10.10.10">
    <property type="entry name" value="Winged helix-like DNA-binding domain superfamily/Winged helix DNA-binding domain"/>
    <property type="match status" value="1"/>
</dbReference>
<dbReference type="EMBL" id="HE965806">
    <property type="protein sequence ID" value="CCJ56409.1"/>
    <property type="molecule type" value="Genomic_DNA"/>
</dbReference>
<dbReference type="InterPro" id="IPR001789">
    <property type="entry name" value="Sig_transdc_resp-reg_receiver"/>
</dbReference>
<keyword evidence="2" id="KW-0963">Cytoplasm</keyword>
<dbReference type="GeneID" id="69602385"/>
<dbReference type="Gene3D" id="6.10.250.690">
    <property type="match status" value="1"/>
</dbReference>
<sequence length="231" mass="25723">MPDYRPTVLIVEDDAHIRRFVRSALEAEGCEVHETDTVRRGLIEAGTRQPDAVVLDLGLPDEDGMALLRELRGWTELPVLVLSARSSEGDKIAALDAGADDYLTKPFGVGELLARLRVLLRRHARGGAGNAAQAGFGDVQIDLARRVVTRAGEHVHLTQIEYRLLAALVASRGKVMTHRELLREVWGPSHVESHHYLRIYMGHLRQKLEADPARPRYLLTEIGVGYRYAGE</sequence>
<dbReference type="SMART" id="SM00448">
    <property type="entry name" value="REC"/>
    <property type="match status" value="1"/>
</dbReference>
<dbReference type="CDD" id="cd00383">
    <property type="entry name" value="trans_reg_C"/>
    <property type="match status" value="1"/>
</dbReference>
<dbReference type="InterPro" id="IPR001867">
    <property type="entry name" value="OmpR/PhoB-type_DNA-bd"/>
</dbReference>
<dbReference type="SUPFAM" id="SSF52172">
    <property type="entry name" value="CheY-like"/>
    <property type="match status" value="1"/>
</dbReference>
<organism evidence="12 13">
    <name type="scientific">Bordetella bronchiseptica 253</name>
    <dbReference type="NCBI Taxonomy" id="568707"/>
    <lineage>
        <taxon>Bacteria</taxon>
        <taxon>Pseudomonadati</taxon>
        <taxon>Pseudomonadota</taxon>
        <taxon>Betaproteobacteria</taxon>
        <taxon>Burkholderiales</taxon>
        <taxon>Alcaligenaceae</taxon>
        <taxon>Bordetella</taxon>
    </lineage>
</organism>
<name>A0A0C6PDE8_BORBO</name>
<dbReference type="AlphaFoldDB" id="A0A0C6PDE8"/>
<dbReference type="Pfam" id="PF00486">
    <property type="entry name" value="Trans_reg_C"/>
    <property type="match status" value="1"/>
</dbReference>
<dbReference type="PROSITE" id="PS50110">
    <property type="entry name" value="RESPONSE_REGULATORY"/>
    <property type="match status" value="1"/>
</dbReference>
<dbReference type="GO" id="GO:0000156">
    <property type="term" value="F:phosphorelay response regulator activity"/>
    <property type="evidence" value="ECO:0007669"/>
    <property type="project" value="TreeGrafter"/>
</dbReference>
<evidence type="ECO:0000313" key="13">
    <source>
        <dbReference type="Proteomes" id="UP000007564"/>
    </source>
</evidence>
<protein>
    <submittedName>
        <fullName evidence="12">Two component system transcriptional regulatory protein</fullName>
    </submittedName>
</protein>
<evidence type="ECO:0000256" key="8">
    <source>
        <dbReference type="PROSITE-ProRule" id="PRU00169"/>
    </source>
</evidence>
<keyword evidence="5" id="KW-0805">Transcription regulation</keyword>
<comment type="subcellular location">
    <subcellularLocation>
        <location evidence="1">Cytoplasm</location>
    </subcellularLocation>
</comment>
<feature type="DNA-binding region" description="OmpR/PhoB-type" evidence="9">
    <location>
        <begin position="131"/>
        <end position="230"/>
    </location>
</feature>
<dbReference type="GO" id="GO:0005829">
    <property type="term" value="C:cytosol"/>
    <property type="evidence" value="ECO:0007669"/>
    <property type="project" value="TreeGrafter"/>
</dbReference>
<proteinExistence type="predicted"/>
<dbReference type="InterPro" id="IPR011006">
    <property type="entry name" value="CheY-like_superfamily"/>
</dbReference>
<dbReference type="GO" id="GO:0042802">
    <property type="term" value="F:identical protein binding"/>
    <property type="evidence" value="ECO:0007669"/>
    <property type="project" value="UniProtKB-ARBA"/>
</dbReference>
<dbReference type="KEGG" id="bbh:BN112_4495"/>
<feature type="domain" description="OmpR/PhoB-type" evidence="11">
    <location>
        <begin position="131"/>
        <end position="230"/>
    </location>
</feature>
<dbReference type="GO" id="GO:0000987">
    <property type="term" value="F:cis-regulatory region sequence-specific DNA binding"/>
    <property type="evidence" value="ECO:0007669"/>
    <property type="project" value="UniProtKB-ARBA"/>
</dbReference>
<dbReference type="OrthoDB" id="9802426at2"/>
<dbReference type="PANTHER" id="PTHR48111">
    <property type="entry name" value="REGULATOR OF RPOS"/>
    <property type="match status" value="1"/>
</dbReference>
<dbReference type="Pfam" id="PF00072">
    <property type="entry name" value="Response_reg"/>
    <property type="match status" value="1"/>
</dbReference>
<evidence type="ECO:0000256" key="1">
    <source>
        <dbReference type="ARBA" id="ARBA00004496"/>
    </source>
</evidence>
<gene>
    <name evidence="12" type="primary">kdpE</name>
    <name evidence="12" type="ORF">BN112_4495</name>
</gene>
<feature type="domain" description="Response regulatory" evidence="10">
    <location>
        <begin position="7"/>
        <end position="120"/>
    </location>
</feature>
<keyword evidence="3 8" id="KW-0597">Phosphoprotein</keyword>
<evidence type="ECO:0000256" key="4">
    <source>
        <dbReference type="ARBA" id="ARBA00023012"/>
    </source>
</evidence>
<evidence type="ECO:0000256" key="3">
    <source>
        <dbReference type="ARBA" id="ARBA00022553"/>
    </source>
</evidence>
<dbReference type="InterPro" id="IPR039420">
    <property type="entry name" value="WalR-like"/>
</dbReference>
<evidence type="ECO:0000256" key="2">
    <source>
        <dbReference type="ARBA" id="ARBA00022490"/>
    </source>
</evidence>
<dbReference type="CDD" id="cd17620">
    <property type="entry name" value="REC_OmpR_KdpE-like"/>
    <property type="match status" value="1"/>
</dbReference>
<evidence type="ECO:0000256" key="9">
    <source>
        <dbReference type="PROSITE-ProRule" id="PRU01091"/>
    </source>
</evidence>
<reference evidence="12 13" key="1">
    <citation type="journal article" date="2012" name="BMC Genomics">
        <title>Comparative genomics of the classical Bordetella subspecies: the evolution and exchange of virulence-associated diversity amongst closely related pathogens.</title>
        <authorList>
            <person name="Park J."/>
            <person name="Zhang Y."/>
            <person name="Buboltz A.M."/>
            <person name="Zhang X."/>
            <person name="Schuster S.C."/>
            <person name="Ahuja U."/>
            <person name="Liu M."/>
            <person name="Miller J.F."/>
            <person name="Sebaihia M."/>
            <person name="Bentley S.D."/>
            <person name="Parkhill J."/>
            <person name="Harvill E.T."/>
        </authorList>
    </citation>
    <scope>NUCLEOTIDE SEQUENCE [LARGE SCALE GENOMIC DNA]</scope>
    <source>
        <strain evidence="12 13">253</strain>
    </source>
</reference>
<dbReference type="PROSITE" id="PS51755">
    <property type="entry name" value="OMPR_PHOB"/>
    <property type="match status" value="1"/>
</dbReference>
<evidence type="ECO:0000256" key="6">
    <source>
        <dbReference type="ARBA" id="ARBA00023125"/>
    </source>
</evidence>
<evidence type="ECO:0000259" key="10">
    <source>
        <dbReference type="PROSITE" id="PS50110"/>
    </source>
</evidence>
<accession>A0A0C6PDE8</accession>
<keyword evidence="4" id="KW-0902">Two-component regulatory system</keyword>
<dbReference type="FunFam" id="1.10.10.10:FF:000210">
    <property type="entry name" value="Winged-helix transcriptional response regulator KdpE"/>
    <property type="match status" value="1"/>
</dbReference>
<dbReference type="PANTHER" id="PTHR48111:SF50">
    <property type="entry name" value="KDP OPERON TRANSCRIPTIONAL REGULATORY PROTEIN KDPE"/>
    <property type="match status" value="1"/>
</dbReference>
<dbReference type="InterPro" id="IPR036388">
    <property type="entry name" value="WH-like_DNA-bd_sf"/>
</dbReference>
<dbReference type="HOGENOM" id="CLU_000445_30_8_4"/>
<keyword evidence="6 9" id="KW-0238">DNA-binding</keyword>
<dbReference type="NCBIfam" id="NF007820">
    <property type="entry name" value="PRK10529.1"/>
    <property type="match status" value="1"/>
</dbReference>